<dbReference type="PANTHER" id="PTHR33495:SF2">
    <property type="entry name" value="ANTI-SIGMA FACTOR ANTAGONIST TM_1081-RELATED"/>
    <property type="match status" value="1"/>
</dbReference>
<sequence length="201" mass="21781">MRSRENDRLTITPITVKDECAVIRFSGELDRASEEFYLDRIGAVVATGYRHLVLDVTALVFCDSRGLNCLLALRWLLHRREGSLLLACVGRRLAAVLALTGSTEVLPVFSSVSEALRTLPPEQRPEWPPTGSVETGIPLHSPEPLETSWQRDTNPHLPPPPKGLDTKGTGARGLAADSMNRKGKGTKGRGGAGPGQAQRDP</sequence>
<dbReference type="RefSeq" id="WP_016470795.1">
    <property type="nucleotide sequence ID" value="NZ_BBQG01000044.1"/>
</dbReference>
<dbReference type="Pfam" id="PF01740">
    <property type="entry name" value="STAS"/>
    <property type="match status" value="1"/>
</dbReference>
<evidence type="ECO:0000313" key="2">
    <source>
        <dbReference type="Proteomes" id="UP000298111"/>
    </source>
</evidence>
<organism evidence="1 2">
    <name type="scientific">Streptomyces albus</name>
    <dbReference type="NCBI Taxonomy" id="1888"/>
    <lineage>
        <taxon>Bacteria</taxon>
        <taxon>Bacillati</taxon>
        <taxon>Actinomycetota</taxon>
        <taxon>Actinomycetes</taxon>
        <taxon>Kitasatosporales</taxon>
        <taxon>Streptomycetaceae</taxon>
        <taxon>Streptomyces</taxon>
    </lineage>
</organism>
<dbReference type="Gene3D" id="3.30.750.24">
    <property type="entry name" value="STAS domain"/>
    <property type="match status" value="1"/>
</dbReference>
<dbReference type="GO" id="GO:0043856">
    <property type="term" value="F:anti-sigma factor antagonist activity"/>
    <property type="evidence" value="ECO:0007669"/>
    <property type="project" value="TreeGrafter"/>
</dbReference>
<dbReference type="EMBL" id="RCIY01000044">
    <property type="protein sequence ID" value="TGG85513.1"/>
    <property type="molecule type" value="Genomic_DNA"/>
</dbReference>
<dbReference type="PROSITE" id="PS50801">
    <property type="entry name" value="STAS"/>
    <property type="match status" value="1"/>
</dbReference>
<dbReference type="CDD" id="cd07043">
    <property type="entry name" value="STAS_anti-anti-sigma_factors"/>
    <property type="match status" value="1"/>
</dbReference>
<dbReference type="GeneID" id="75180381"/>
<accession>A0A6C1CDS6</accession>
<comment type="caution">
    <text evidence="1">The sequence shown here is derived from an EMBL/GenBank/DDBJ whole genome shotgun (WGS) entry which is preliminary data.</text>
</comment>
<dbReference type="AlphaFoldDB" id="A0A6C1CDS6"/>
<dbReference type="InterPro" id="IPR036513">
    <property type="entry name" value="STAS_dom_sf"/>
</dbReference>
<gene>
    <name evidence="1" type="ORF">D8771_10065</name>
</gene>
<protein>
    <submittedName>
        <fullName evidence="1">Anti-sigma factor antagonist</fullName>
    </submittedName>
</protein>
<name>A0A6C1CDS6_9ACTN</name>
<dbReference type="PANTHER" id="PTHR33495">
    <property type="entry name" value="ANTI-SIGMA FACTOR ANTAGONIST TM_1081-RELATED-RELATED"/>
    <property type="match status" value="1"/>
</dbReference>
<dbReference type="SUPFAM" id="SSF52091">
    <property type="entry name" value="SpoIIaa-like"/>
    <property type="match status" value="1"/>
</dbReference>
<reference evidence="1 2" key="1">
    <citation type="submission" date="2018-10" db="EMBL/GenBank/DDBJ databases">
        <title>Isolation of pseudouridimycin from Streptomyces albus DSM 40763.</title>
        <authorList>
            <person name="Rosenqvist P."/>
            <person name="Metsae-Ketelae M."/>
            <person name="Virta P."/>
        </authorList>
    </citation>
    <scope>NUCLEOTIDE SEQUENCE [LARGE SCALE GENOMIC DNA]</scope>
    <source>
        <strain evidence="1 2">DSM 40763</strain>
    </source>
</reference>
<dbReference type="Proteomes" id="UP000298111">
    <property type="component" value="Unassembled WGS sequence"/>
</dbReference>
<evidence type="ECO:0000313" key="1">
    <source>
        <dbReference type="EMBL" id="TGG85513.1"/>
    </source>
</evidence>
<dbReference type="InterPro" id="IPR002645">
    <property type="entry name" value="STAS_dom"/>
</dbReference>
<proteinExistence type="predicted"/>